<dbReference type="PANTHER" id="PTHR34146:SF3">
    <property type="entry name" value="POLYNUCLEOTIDYL TRANSFERASE, RIBONUCLEASE H-LIKE SUPERFAMILY PROTEIN"/>
    <property type="match status" value="1"/>
</dbReference>
<keyword evidence="3" id="KW-1185">Reference proteome</keyword>
<evidence type="ECO:0000313" key="2">
    <source>
        <dbReference type="EMBL" id="KAH0902312.1"/>
    </source>
</evidence>
<sequence length="93" mass="10790">MGFGWSLHRREGTQIMHGSSAEAPMNSILEAEAIALLMATQQMVQLNYFKVAFMGDCKSLFDELNQFKSEQTIRNFRRLPLCYRISLRSQERD</sequence>
<evidence type="ECO:0000313" key="3">
    <source>
        <dbReference type="Proteomes" id="UP000824890"/>
    </source>
</evidence>
<evidence type="ECO:0000259" key="1">
    <source>
        <dbReference type="Pfam" id="PF13456"/>
    </source>
</evidence>
<reference evidence="2 3" key="1">
    <citation type="submission" date="2021-05" db="EMBL/GenBank/DDBJ databases">
        <title>Genome Assembly of Synthetic Allotetraploid Brassica napus Reveals Homoeologous Exchanges between Subgenomes.</title>
        <authorList>
            <person name="Davis J.T."/>
        </authorList>
    </citation>
    <scope>NUCLEOTIDE SEQUENCE [LARGE SCALE GENOMIC DNA]</scope>
    <source>
        <strain evidence="3">cv. Da-Ae</strain>
        <tissue evidence="2">Seedling</tissue>
    </source>
</reference>
<dbReference type="Proteomes" id="UP000824890">
    <property type="component" value="Unassembled WGS sequence"/>
</dbReference>
<protein>
    <recommendedName>
        <fullName evidence="1">RNase H type-1 domain-containing protein</fullName>
    </recommendedName>
</protein>
<dbReference type="PANTHER" id="PTHR34146">
    <property type="entry name" value="POLYNUCLEOTIDYL TRANSFERASE, RIBONUCLEASE H-LIKE SUPERFAMILY PROTEIN-RELATED"/>
    <property type="match status" value="1"/>
</dbReference>
<gene>
    <name evidence="2" type="ORF">HID58_041815</name>
</gene>
<feature type="domain" description="RNase H type-1" evidence="1">
    <location>
        <begin position="2"/>
        <end position="69"/>
    </location>
</feature>
<organism evidence="2 3">
    <name type="scientific">Brassica napus</name>
    <name type="common">Rape</name>
    <dbReference type="NCBI Taxonomy" id="3708"/>
    <lineage>
        <taxon>Eukaryota</taxon>
        <taxon>Viridiplantae</taxon>
        <taxon>Streptophyta</taxon>
        <taxon>Embryophyta</taxon>
        <taxon>Tracheophyta</taxon>
        <taxon>Spermatophyta</taxon>
        <taxon>Magnoliopsida</taxon>
        <taxon>eudicotyledons</taxon>
        <taxon>Gunneridae</taxon>
        <taxon>Pentapetalae</taxon>
        <taxon>rosids</taxon>
        <taxon>malvids</taxon>
        <taxon>Brassicales</taxon>
        <taxon>Brassicaceae</taxon>
        <taxon>Brassiceae</taxon>
        <taxon>Brassica</taxon>
    </lineage>
</organism>
<dbReference type="EMBL" id="JAGKQM010000011">
    <property type="protein sequence ID" value="KAH0902312.1"/>
    <property type="molecule type" value="Genomic_DNA"/>
</dbReference>
<name>A0ABQ8BBW6_BRANA</name>
<comment type="caution">
    <text evidence="2">The sequence shown here is derived from an EMBL/GenBank/DDBJ whole genome shotgun (WGS) entry which is preliminary data.</text>
</comment>
<dbReference type="InterPro" id="IPR002156">
    <property type="entry name" value="RNaseH_domain"/>
</dbReference>
<proteinExistence type="predicted"/>
<accession>A0ABQ8BBW6</accession>
<dbReference type="Pfam" id="PF13456">
    <property type="entry name" value="RVT_3"/>
    <property type="match status" value="1"/>
</dbReference>